<accession>W1P3J1</accession>
<sequence>MESYMEGQDNWEIMNGQRHHYRVAEVANGEAMQSEIGAGKALYVLIGLIWKELMDHIKDAKTRNEA</sequence>
<dbReference type="EMBL" id="KI394265">
    <property type="protein sequence ID" value="ERN04437.1"/>
    <property type="molecule type" value="Genomic_DNA"/>
</dbReference>
<reference evidence="2" key="1">
    <citation type="journal article" date="2013" name="Science">
        <title>The Amborella genome and the evolution of flowering plants.</title>
        <authorList>
            <consortium name="Amborella Genome Project"/>
        </authorList>
    </citation>
    <scope>NUCLEOTIDE SEQUENCE [LARGE SCALE GENOMIC DNA]</scope>
</reference>
<organism evidence="1 2">
    <name type="scientific">Amborella trichopoda</name>
    <dbReference type="NCBI Taxonomy" id="13333"/>
    <lineage>
        <taxon>Eukaryota</taxon>
        <taxon>Viridiplantae</taxon>
        <taxon>Streptophyta</taxon>
        <taxon>Embryophyta</taxon>
        <taxon>Tracheophyta</taxon>
        <taxon>Spermatophyta</taxon>
        <taxon>Magnoliopsida</taxon>
        <taxon>Amborellales</taxon>
        <taxon>Amborellaceae</taxon>
        <taxon>Amborella</taxon>
    </lineage>
</organism>
<protein>
    <submittedName>
        <fullName evidence="1">Uncharacterized protein</fullName>
    </submittedName>
</protein>
<name>W1P3J1_AMBTC</name>
<evidence type="ECO:0000313" key="2">
    <source>
        <dbReference type="Proteomes" id="UP000017836"/>
    </source>
</evidence>
<dbReference type="HOGENOM" id="CLU_2834568_0_0_1"/>
<gene>
    <name evidence="1" type="ORF">AMTR_s00133p00088860</name>
</gene>
<dbReference type="Gramene" id="ERN04437">
    <property type="protein sequence ID" value="ERN04437"/>
    <property type="gene ID" value="AMTR_s00133p00088860"/>
</dbReference>
<proteinExistence type="predicted"/>
<dbReference type="AlphaFoldDB" id="W1P3J1"/>
<keyword evidence="2" id="KW-1185">Reference proteome</keyword>
<dbReference type="Proteomes" id="UP000017836">
    <property type="component" value="Unassembled WGS sequence"/>
</dbReference>
<evidence type="ECO:0000313" key="1">
    <source>
        <dbReference type="EMBL" id="ERN04437.1"/>
    </source>
</evidence>